<dbReference type="Pfam" id="PF00875">
    <property type="entry name" value="DNA_photolyase"/>
    <property type="match status" value="1"/>
</dbReference>
<dbReference type="GO" id="GO:0003904">
    <property type="term" value="F:deoxyribodipyrimidine photo-lyase activity"/>
    <property type="evidence" value="ECO:0007669"/>
    <property type="project" value="TreeGrafter"/>
</dbReference>
<dbReference type="GO" id="GO:0005634">
    <property type="term" value="C:nucleus"/>
    <property type="evidence" value="ECO:0007669"/>
    <property type="project" value="TreeGrafter"/>
</dbReference>
<evidence type="ECO:0000256" key="1">
    <source>
        <dbReference type="ARBA" id="ARBA00005862"/>
    </source>
</evidence>
<dbReference type="GO" id="GO:0032922">
    <property type="term" value="P:circadian regulation of gene expression"/>
    <property type="evidence" value="ECO:0007669"/>
    <property type="project" value="TreeGrafter"/>
</dbReference>
<feature type="binding site" evidence="4">
    <location>
        <begin position="331"/>
        <end position="333"/>
    </location>
    <ligand>
        <name>FAD</name>
        <dbReference type="ChEBI" id="CHEBI:57692"/>
    </ligand>
</feature>
<comment type="cofactor">
    <cofactor evidence="4">
        <name>FAD</name>
        <dbReference type="ChEBI" id="CHEBI:57692"/>
    </cofactor>
    <text evidence="4">Binds 1 FAD per subunit.</text>
</comment>
<name>A0A7S0KZH7_9EUKA</name>
<feature type="site" description="Electron transfer via tryptophanyl radical" evidence="5">
    <location>
        <position position="341"/>
    </location>
</feature>
<feature type="site" description="Electron transfer via tryptophanyl radical" evidence="5">
    <location>
        <position position="318"/>
    </location>
</feature>
<dbReference type="EMBL" id="HBEY01001866">
    <property type="protein sequence ID" value="CAD8597617.1"/>
    <property type="molecule type" value="Transcribed_RNA"/>
</dbReference>
<dbReference type="AlphaFoldDB" id="A0A7S0KZH7"/>
<comment type="similarity">
    <text evidence="1">Belongs to the DNA photolyase class-1 family.</text>
</comment>
<proteinExistence type="inferred from homology"/>
<gene>
    <name evidence="8" type="ORF">CPEL01642_LOCUS947</name>
</gene>
<dbReference type="InterPro" id="IPR036134">
    <property type="entry name" value="Crypto/Photolyase_FAD-like_sf"/>
</dbReference>
<dbReference type="PROSITE" id="PS51645">
    <property type="entry name" value="PHR_CRY_ALPHA_BETA"/>
    <property type="match status" value="1"/>
</dbReference>
<evidence type="ECO:0000256" key="6">
    <source>
        <dbReference type="SAM" id="MobiDB-lite"/>
    </source>
</evidence>
<keyword evidence="2 4" id="KW-0285">Flavoprotein</keyword>
<dbReference type="InterPro" id="IPR014729">
    <property type="entry name" value="Rossmann-like_a/b/a_fold"/>
</dbReference>
<dbReference type="Gene3D" id="3.40.50.620">
    <property type="entry name" value="HUPs"/>
    <property type="match status" value="1"/>
</dbReference>
<sequence length="477" mass="53698">MQDLDESLRALNSRLILLRGKPQDELPLAFERWGINRMAYEVDIEPYAKTRDAAIDQLACKAGVQVLQKVGHTLCDLDMLVKRAGGRPLTTYSSFTALLEKEIRANPISIQPAPSSLPPPIGVSDADISRIPSIEELGYDVSGSSVVVRGGERAALERMQAHLDRRDWIAAFEKPSTSPTAHNPFGDGSRSTTVLSPYLKFGCLSARLLYVRLAEVYRAYPKHAKPPVSLHGQLLWREFYYTCAYATPNYDRMLGNPICRQVPWDKNDEFFRAWRDARTGYPWIDAAMTQLRREGWIHHLARHAVACFLTRGDLWQSWEKGAAVFDELLLDADWAINNGNWMWLSCSCFFYQYFRCYSPVAFPKKYDKNGDYVRRWLPQLAAFPAKYIYEPWKAPIIDQKKAGCIIGVDYPKPIVVHETVSKENMGRMAKAYAAHKEATGGVPSMAASSGAAASSSSSDKRKSSMDTAKQSKLPRKA</sequence>
<feature type="binding site" evidence="4">
    <location>
        <begin position="233"/>
        <end position="240"/>
    </location>
    <ligand>
        <name>FAD</name>
        <dbReference type="ChEBI" id="CHEBI:57692"/>
    </ligand>
</feature>
<dbReference type="InterPro" id="IPR036155">
    <property type="entry name" value="Crypto/Photolyase_N_sf"/>
</dbReference>
<evidence type="ECO:0000256" key="2">
    <source>
        <dbReference type="ARBA" id="ARBA00022630"/>
    </source>
</evidence>
<dbReference type="GO" id="GO:0003677">
    <property type="term" value="F:DNA binding"/>
    <property type="evidence" value="ECO:0007669"/>
    <property type="project" value="TreeGrafter"/>
</dbReference>
<dbReference type="Gene3D" id="1.10.579.10">
    <property type="entry name" value="DNA Cyclobutane Dipyrimidine Photolyase, subunit A, domain 3"/>
    <property type="match status" value="1"/>
</dbReference>
<evidence type="ECO:0000313" key="8">
    <source>
        <dbReference type="EMBL" id="CAD8597617.1"/>
    </source>
</evidence>
<dbReference type="GO" id="GO:0043153">
    <property type="term" value="P:entrainment of circadian clock by photoperiod"/>
    <property type="evidence" value="ECO:0007669"/>
    <property type="project" value="TreeGrafter"/>
</dbReference>
<dbReference type="GO" id="GO:0071949">
    <property type="term" value="F:FAD binding"/>
    <property type="evidence" value="ECO:0007669"/>
    <property type="project" value="TreeGrafter"/>
</dbReference>
<organism evidence="8">
    <name type="scientific">Coccolithus braarudii</name>
    <dbReference type="NCBI Taxonomy" id="221442"/>
    <lineage>
        <taxon>Eukaryota</taxon>
        <taxon>Haptista</taxon>
        <taxon>Haptophyta</taxon>
        <taxon>Prymnesiophyceae</taxon>
        <taxon>Coccolithales</taxon>
        <taxon>Coccolithaceae</taxon>
        <taxon>Coccolithus</taxon>
    </lineage>
</organism>
<dbReference type="InterPro" id="IPR005101">
    <property type="entry name" value="Cryptochr/Photolyase_FAD-bd"/>
</dbReference>
<evidence type="ECO:0000256" key="5">
    <source>
        <dbReference type="PIRSR" id="PIRSR602081-2"/>
    </source>
</evidence>
<evidence type="ECO:0000256" key="4">
    <source>
        <dbReference type="PIRSR" id="PIRSR602081-1"/>
    </source>
</evidence>
<feature type="binding site" evidence="4">
    <location>
        <begin position="192"/>
        <end position="196"/>
    </location>
    <ligand>
        <name>FAD</name>
        <dbReference type="ChEBI" id="CHEBI:57692"/>
    </ligand>
</feature>
<dbReference type="PANTHER" id="PTHR11455">
    <property type="entry name" value="CRYPTOCHROME"/>
    <property type="match status" value="1"/>
</dbReference>
<feature type="compositionally biased region" description="Low complexity" evidence="6">
    <location>
        <begin position="444"/>
        <end position="457"/>
    </location>
</feature>
<dbReference type="Gene3D" id="1.25.40.80">
    <property type="match status" value="1"/>
</dbReference>
<dbReference type="FunFam" id="1.10.579.10:FF:000001">
    <property type="entry name" value="Cryptochrome 1"/>
    <property type="match status" value="1"/>
</dbReference>
<protein>
    <recommendedName>
        <fullName evidence="7">Photolyase/cryptochrome alpha/beta domain-containing protein</fullName>
    </recommendedName>
</protein>
<feature type="site" description="Electron transfer via tryptophanyl radical" evidence="5">
    <location>
        <position position="264"/>
    </location>
</feature>
<dbReference type="PANTHER" id="PTHR11455:SF9">
    <property type="entry name" value="CRYPTOCHROME CIRCADIAN CLOCK 5 ISOFORM X1"/>
    <property type="match status" value="1"/>
</dbReference>
<reference evidence="8" key="1">
    <citation type="submission" date="2021-01" db="EMBL/GenBank/DDBJ databases">
        <authorList>
            <person name="Corre E."/>
            <person name="Pelletier E."/>
            <person name="Niang G."/>
            <person name="Scheremetjew M."/>
            <person name="Finn R."/>
            <person name="Kale V."/>
            <person name="Holt S."/>
            <person name="Cochrane G."/>
            <person name="Meng A."/>
            <person name="Brown T."/>
            <person name="Cohen L."/>
        </authorList>
    </citation>
    <scope>NUCLEOTIDE SEQUENCE</scope>
    <source>
        <strain evidence="8">PLY182g</strain>
    </source>
</reference>
<evidence type="ECO:0000259" key="7">
    <source>
        <dbReference type="PROSITE" id="PS51645"/>
    </source>
</evidence>
<dbReference type="Pfam" id="PF03441">
    <property type="entry name" value="FAD_binding_7"/>
    <property type="match status" value="1"/>
</dbReference>
<keyword evidence="3 4" id="KW-0274">FAD</keyword>
<accession>A0A7S0KZH7</accession>
<dbReference type="SUPFAM" id="SSF52425">
    <property type="entry name" value="Cryptochrome/photolyase, N-terminal domain"/>
    <property type="match status" value="1"/>
</dbReference>
<dbReference type="InterPro" id="IPR002081">
    <property type="entry name" value="Cryptochrome/DNA_photolyase_1"/>
</dbReference>
<feature type="domain" description="Photolyase/cryptochrome alpha/beta" evidence="7">
    <location>
        <begin position="1"/>
        <end position="74"/>
    </location>
</feature>
<dbReference type="InterPro" id="IPR006050">
    <property type="entry name" value="DNA_photolyase_N"/>
</dbReference>
<dbReference type="GO" id="GO:0005737">
    <property type="term" value="C:cytoplasm"/>
    <property type="evidence" value="ECO:0007669"/>
    <property type="project" value="TreeGrafter"/>
</dbReference>
<feature type="region of interest" description="Disordered" evidence="6">
    <location>
        <begin position="441"/>
        <end position="477"/>
    </location>
</feature>
<dbReference type="SUPFAM" id="SSF48173">
    <property type="entry name" value="Cryptochrome/photolyase FAD-binding domain"/>
    <property type="match status" value="1"/>
</dbReference>
<evidence type="ECO:0000256" key="3">
    <source>
        <dbReference type="ARBA" id="ARBA00022827"/>
    </source>
</evidence>